<dbReference type="GO" id="GO:0005829">
    <property type="term" value="C:cytosol"/>
    <property type="evidence" value="ECO:0007669"/>
    <property type="project" value="TreeGrafter"/>
</dbReference>
<comment type="similarity">
    <text evidence="3">Belongs to the CTU2/NCS2 family.</text>
</comment>
<dbReference type="Pfam" id="PF01171">
    <property type="entry name" value="ATP_bind_3"/>
    <property type="match status" value="1"/>
</dbReference>
<comment type="pathway">
    <text evidence="3">tRNA modification; 5-methoxycarbonylmethyl-2-thiouridine-tRNA biosynthesis.</text>
</comment>
<dbReference type="EMBL" id="NWSH01000357">
    <property type="protein sequence ID" value="PCG77046.1"/>
    <property type="molecule type" value="Genomic_DNA"/>
</dbReference>
<dbReference type="GO" id="GO:0000049">
    <property type="term" value="F:tRNA binding"/>
    <property type="evidence" value="ECO:0007669"/>
    <property type="project" value="InterPro"/>
</dbReference>
<dbReference type="HAMAP" id="MF_03054">
    <property type="entry name" value="CTU2"/>
    <property type="match status" value="1"/>
</dbReference>
<organism evidence="5">
    <name type="scientific">Heliothis virescens</name>
    <name type="common">Tobacco budworm moth</name>
    <dbReference type="NCBI Taxonomy" id="7102"/>
    <lineage>
        <taxon>Eukaryota</taxon>
        <taxon>Metazoa</taxon>
        <taxon>Ecdysozoa</taxon>
        <taxon>Arthropoda</taxon>
        <taxon>Hexapoda</taxon>
        <taxon>Insecta</taxon>
        <taxon>Pterygota</taxon>
        <taxon>Neoptera</taxon>
        <taxon>Endopterygota</taxon>
        <taxon>Lepidoptera</taxon>
        <taxon>Glossata</taxon>
        <taxon>Ditrysia</taxon>
        <taxon>Noctuoidea</taxon>
        <taxon>Noctuidae</taxon>
        <taxon>Heliothinae</taxon>
        <taxon>Heliothis</taxon>
    </lineage>
</organism>
<proteinExistence type="inferred from homology"/>
<keyword evidence="2 3" id="KW-0819">tRNA processing</keyword>
<dbReference type="PANTHER" id="PTHR20882">
    <property type="entry name" value="CYTOPLASMIC TRNA 2-THIOLATION PROTEIN 2"/>
    <property type="match status" value="1"/>
</dbReference>
<comment type="function">
    <text evidence="3">Plays a central role in 2-thiolation of mcm(5)S(2)U at tRNA wobble positions of tRNA(Lys), tRNA(Glu) and tRNA(Gln). May act by forming a heterodimer with NCS6/CTU1 that ligates sulfur from thiocarboxylated URM1 onto the uridine of tRNAs at wobble position.</text>
</comment>
<dbReference type="GO" id="GO:0032447">
    <property type="term" value="P:protein urmylation"/>
    <property type="evidence" value="ECO:0007669"/>
    <property type="project" value="UniProtKB-UniRule"/>
</dbReference>
<dbReference type="UniPathway" id="UPA00988"/>
<dbReference type="PANTHER" id="PTHR20882:SF14">
    <property type="entry name" value="CYTOPLASMIC TRNA 2-THIOLATION PROTEIN 2"/>
    <property type="match status" value="1"/>
</dbReference>
<dbReference type="InterPro" id="IPR014729">
    <property type="entry name" value="Rossmann-like_a/b/a_fold"/>
</dbReference>
<dbReference type="GO" id="GO:0002143">
    <property type="term" value="P:tRNA wobble position uridine thiolation"/>
    <property type="evidence" value="ECO:0007669"/>
    <property type="project" value="TreeGrafter"/>
</dbReference>
<reference evidence="5" key="1">
    <citation type="submission" date="2017-09" db="EMBL/GenBank/DDBJ databases">
        <title>Contemporary evolution of a Lepidopteran species, Heliothis virescens, in response to modern agricultural practices.</title>
        <authorList>
            <person name="Fritz M.L."/>
            <person name="Deyonke A.M."/>
            <person name="Papanicolaou A."/>
            <person name="Micinski S."/>
            <person name="Westbrook J."/>
            <person name="Gould F."/>
        </authorList>
    </citation>
    <scope>NUCLEOTIDE SEQUENCE [LARGE SCALE GENOMIC DNA]</scope>
    <source>
        <strain evidence="5">HvINT-</strain>
        <tissue evidence="5">Whole body</tissue>
    </source>
</reference>
<dbReference type="GO" id="GO:0016779">
    <property type="term" value="F:nucleotidyltransferase activity"/>
    <property type="evidence" value="ECO:0007669"/>
    <property type="project" value="UniProtKB-UniRule"/>
</dbReference>
<dbReference type="Pfam" id="PF10288">
    <property type="entry name" value="CTU2"/>
    <property type="match status" value="1"/>
</dbReference>
<evidence type="ECO:0000256" key="2">
    <source>
        <dbReference type="ARBA" id="ARBA00022694"/>
    </source>
</evidence>
<dbReference type="InterPro" id="IPR019407">
    <property type="entry name" value="CTU2"/>
</dbReference>
<sequence>MMNCKKCESPHTVILRKKDYYCDECFMINTNHKFRACIGKNKILVPNENVLIGISGGVGSTVLMDLVYHGLSLENTKKLRIDPFFVHLFGENRKDSAEAVIRQCKKYNFNVYIIHLAEYMNLNFDVPEPNCIPEAEEKKVKSFHDMLNSMPATAAKDFLLKVKRNLLVEFAKKVQCRIIFTAETTNTLAINLLTNLATGRGSQVQNDIGFCDVRDQPIKILRPIKDIGKEEMDYYVAIKQLSPVQDKDVISNSLQSVISSFVSDLQKDFQATISTVCKTADKIGNQDEPNKQVKCVICKSNLHTKDLNISALEATNISRKVSLVNTQFRQDLDNNPDISSLENYAAPSVFPLINRYLCYGCSRNQSEMNQTKLPTYIQEVLNL</sequence>
<evidence type="ECO:0000256" key="1">
    <source>
        <dbReference type="ARBA" id="ARBA00022490"/>
    </source>
</evidence>
<dbReference type="GO" id="GO:0016783">
    <property type="term" value="F:sulfurtransferase activity"/>
    <property type="evidence" value="ECO:0007669"/>
    <property type="project" value="TreeGrafter"/>
</dbReference>
<dbReference type="InterPro" id="IPR011063">
    <property type="entry name" value="TilS/TtcA_N"/>
</dbReference>
<dbReference type="AlphaFoldDB" id="A0A2A4JZ41"/>
<keyword evidence="1 3" id="KW-0963">Cytoplasm</keyword>
<comment type="caution">
    <text evidence="5">The sequence shown here is derived from an EMBL/GenBank/DDBJ whole genome shotgun (WGS) entry which is preliminary data.</text>
</comment>
<evidence type="ECO:0000259" key="4">
    <source>
        <dbReference type="Pfam" id="PF01171"/>
    </source>
</evidence>
<gene>
    <name evidence="5" type="ORF">B5V51_8182</name>
</gene>
<dbReference type="Gene3D" id="3.40.50.620">
    <property type="entry name" value="HUPs"/>
    <property type="match status" value="1"/>
</dbReference>
<evidence type="ECO:0000256" key="3">
    <source>
        <dbReference type="HAMAP-Rule" id="MF_03054"/>
    </source>
</evidence>
<dbReference type="SUPFAM" id="SSF52402">
    <property type="entry name" value="Adenine nucleotide alpha hydrolases-like"/>
    <property type="match status" value="1"/>
</dbReference>
<name>A0A2A4JZ41_HELVI</name>
<feature type="domain" description="tRNA(Ile)-lysidine/2-thiocytidine synthase N-terminal" evidence="4">
    <location>
        <begin position="50"/>
        <end position="247"/>
    </location>
</feature>
<dbReference type="STRING" id="7102.A0A2A4JZ41"/>
<protein>
    <recommendedName>
        <fullName evidence="3">Cytoplasmic tRNA 2-thiolation protein 2</fullName>
    </recommendedName>
</protein>
<comment type="subcellular location">
    <subcellularLocation>
        <location evidence="3">Cytoplasm</location>
    </subcellularLocation>
</comment>
<accession>A0A2A4JZ41</accession>
<evidence type="ECO:0000313" key="5">
    <source>
        <dbReference type="EMBL" id="PCG77046.1"/>
    </source>
</evidence>